<organism>
    <name type="scientific">Ixodes scapularis</name>
    <name type="common">Black-legged tick</name>
    <name type="synonym">Deer tick</name>
    <dbReference type="NCBI Taxonomy" id="6945"/>
    <lineage>
        <taxon>Eukaryota</taxon>
        <taxon>Metazoa</taxon>
        <taxon>Ecdysozoa</taxon>
        <taxon>Arthropoda</taxon>
        <taxon>Chelicerata</taxon>
        <taxon>Arachnida</taxon>
        <taxon>Acari</taxon>
        <taxon>Parasitiformes</taxon>
        <taxon>Ixodida</taxon>
        <taxon>Ixodoidea</taxon>
        <taxon>Ixodidae</taxon>
        <taxon>Ixodinae</taxon>
        <taxon>Ixodes</taxon>
    </lineage>
</organism>
<dbReference type="HOGENOM" id="CLU_008479_1_0_1"/>
<dbReference type="Proteomes" id="UP000001555">
    <property type="component" value="Unassembled WGS sequence"/>
</dbReference>
<dbReference type="GO" id="GO:0003723">
    <property type="term" value="F:RNA binding"/>
    <property type="evidence" value="ECO:0007669"/>
    <property type="project" value="UniProtKB-UniRule"/>
</dbReference>
<dbReference type="SMART" id="SM00360">
    <property type="entry name" value="RRM"/>
    <property type="match status" value="5"/>
</dbReference>
<dbReference type="FunFam" id="3.30.70.330:FF:000240">
    <property type="entry name" value="RNA binding motif protein 19"/>
    <property type="match status" value="1"/>
</dbReference>
<feature type="compositionally biased region" description="Basic and acidic residues" evidence="8">
    <location>
        <begin position="352"/>
        <end position="377"/>
    </location>
</feature>
<accession>B7P9S2</accession>
<feature type="region of interest" description="Disordered" evidence="8">
    <location>
        <begin position="83"/>
        <end position="112"/>
    </location>
</feature>
<evidence type="ECO:0000313" key="11">
    <source>
        <dbReference type="EnsemblMetazoa" id="ISCW017386-PA"/>
    </source>
</evidence>
<dbReference type="EMBL" id="ABJB010653854">
    <property type="status" value="NOT_ANNOTATED_CDS"/>
    <property type="molecule type" value="Genomic_DNA"/>
</dbReference>
<dbReference type="EMBL" id="ABJB010765204">
    <property type="status" value="NOT_ANNOTATED_CDS"/>
    <property type="molecule type" value="Genomic_DNA"/>
</dbReference>
<dbReference type="STRING" id="6945.B7P9S2"/>
<dbReference type="CDD" id="cd12571">
    <property type="entry name" value="RRM6_RBM19"/>
    <property type="match status" value="1"/>
</dbReference>
<dbReference type="PaxDb" id="6945-B7P9S2"/>
<dbReference type="EMBL" id="ABJB010601637">
    <property type="status" value="NOT_ANNOTATED_CDS"/>
    <property type="molecule type" value="Genomic_DNA"/>
</dbReference>
<feature type="region of interest" description="Disordered" evidence="8">
    <location>
        <begin position="352"/>
        <end position="395"/>
    </location>
</feature>
<evidence type="ECO:0000256" key="2">
    <source>
        <dbReference type="ARBA" id="ARBA00008033"/>
    </source>
</evidence>
<dbReference type="InParanoid" id="B7P9S2"/>
<keyword evidence="12" id="KW-1185">Reference proteome</keyword>
<dbReference type="AlphaFoldDB" id="B7P9S2"/>
<feature type="compositionally biased region" description="Basic and acidic residues" evidence="8">
    <location>
        <begin position="160"/>
        <end position="169"/>
    </location>
</feature>
<dbReference type="EMBL" id="ABJB010528436">
    <property type="status" value="NOT_ANNOTATED_CDS"/>
    <property type="molecule type" value="Genomic_DNA"/>
</dbReference>
<dbReference type="Gene3D" id="3.30.70.330">
    <property type="match status" value="5"/>
</dbReference>
<keyword evidence="3" id="KW-0677">Repeat</keyword>
<dbReference type="VEuPathDB" id="VectorBase:ISCI017386"/>
<keyword evidence="13" id="KW-1267">Proteomics identification</keyword>
<reference evidence="11" key="2">
    <citation type="submission" date="2020-05" db="UniProtKB">
        <authorList>
            <consortium name="EnsemblMetazoa"/>
        </authorList>
    </citation>
    <scope>IDENTIFICATION</scope>
    <source>
        <strain evidence="11">wikel</strain>
    </source>
</reference>
<feature type="domain" description="RRM" evidence="9">
    <location>
        <begin position="392"/>
        <end position="475"/>
    </location>
</feature>
<dbReference type="EMBL" id="ABJB010886724">
    <property type="status" value="NOT_ANNOTATED_CDS"/>
    <property type="molecule type" value="Genomic_DNA"/>
</dbReference>
<dbReference type="OrthoDB" id="439639at2759"/>
<evidence type="ECO:0000256" key="7">
    <source>
        <dbReference type="SAM" id="Coils"/>
    </source>
</evidence>
<feature type="domain" description="RRM" evidence="9">
    <location>
        <begin position="497"/>
        <end position="577"/>
    </location>
</feature>
<comment type="subcellular location">
    <subcellularLocation>
        <location evidence="1">Nucleus</location>
    </subcellularLocation>
</comment>
<dbReference type="CDD" id="cd12318">
    <property type="entry name" value="RRM5_RBM19_like"/>
    <property type="match status" value="1"/>
</dbReference>
<dbReference type="PANTHER" id="PTHR48039">
    <property type="entry name" value="RNA-BINDING MOTIF PROTEIN 14B"/>
    <property type="match status" value="1"/>
</dbReference>
<dbReference type="GO" id="GO:0005634">
    <property type="term" value="C:nucleus"/>
    <property type="evidence" value="ECO:0007669"/>
    <property type="project" value="UniProtKB-SubCell"/>
</dbReference>
<protein>
    <submittedName>
        <fullName evidence="10 11">RNA binding motif protein, putative</fullName>
    </submittedName>
</protein>
<evidence type="ECO:0000313" key="12">
    <source>
        <dbReference type="Proteomes" id="UP000001555"/>
    </source>
</evidence>
<evidence type="ECO:0000313" key="10">
    <source>
        <dbReference type="EMBL" id="EEC03344.1"/>
    </source>
</evidence>
<dbReference type="VEuPathDB" id="VectorBase:ISCP_032682"/>
<dbReference type="InterPro" id="IPR034420">
    <property type="entry name" value="RBM19_RRM4"/>
</dbReference>
<evidence type="ECO:0000259" key="9">
    <source>
        <dbReference type="PROSITE" id="PS50102"/>
    </source>
</evidence>
<dbReference type="FunFam" id="3.30.70.330:FF:000277">
    <property type="entry name" value="RNA binding motif protein 19"/>
    <property type="match status" value="1"/>
</dbReference>
<comment type="similarity">
    <text evidence="2">Belongs to the RRM MRD1 family.</text>
</comment>
<dbReference type="InterPro" id="IPR000504">
    <property type="entry name" value="RRM_dom"/>
</dbReference>
<feature type="domain" description="RRM" evidence="9">
    <location>
        <begin position="174"/>
        <end position="235"/>
    </location>
</feature>
<dbReference type="CDD" id="cd12569">
    <property type="entry name" value="RRM4_RBM19"/>
    <property type="match status" value="1"/>
</dbReference>
<feature type="domain" description="RRM" evidence="9">
    <location>
        <begin position="1"/>
        <end position="71"/>
    </location>
</feature>
<dbReference type="InterPro" id="IPR051945">
    <property type="entry name" value="RRM_MRD1_RNA_proc_ribogen"/>
</dbReference>
<evidence type="ECO:0007829" key="13">
    <source>
        <dbReference type="PeptideAtlas" id="B7P9S2"/>
    </source>
</evidence>
<keyword evidence="5" id="KW-0539">Nucleus</keyword>
<keyword evidence="7" id="KW-0175">Coiled coil</keyword>
<dbReference type="PANTHER" id="PTHR48039:SF5">
    <property type="entry name" value="RNA-BINDING PROTEIN 28"/>
    <property type="match status" value="1"/>
</dbReference>
<feature type="compositionally biased region" description="Basic and acidic residues" evidence="8">
    <location>
        <begin position="94"/>
        <end position="112"/>
    </location>
</feature>
<dbReference type="InterPro" id="IPR034423">
    <property type="entry name" value="RBM19_RRM5"/>
</dbReference>
<evidence type="ECO:0000256" key="6">
    <source>
        <dbReference type="PROSITE-ProRule" id="PRU00176"/>
    </source>
</evidence>
<feature type="compositionally biased region" description="Acidic residues" evidence="8">
    <location>
        <begin position="378"/>
        <end position="389"/>
    </location>
</feature>
<dbReference type="EMBL" id="ABJB011127405">
    <property type="status" value="NOT_ANNOTATED_CDS"/>
    <property type="molecule type" value="Genomic_DNA"/>
</dbReference>
<evidence type="ECO:0000256" key="1">
    <source>
        <dbReference type="ARBA" id="ARBA00004123"/>
    </source>
</evidence>
<feature type="coiled-coil region" evidence="7">
    <location>
        <begin position="468"/>
        <end position="495"/>
    </location>
</feature>
<dbReference type="EMBL" id="ABJB010008934">
    <property type="status" value="NOT_ANNOTATED_CDS"/>
    <property type="molecule type" value="Genomic_DNA"/>
</dbReference>
<name>B7P9S2_IXOSC</name>
<feature type="domain" description="RRM" evidence="9">
    <location>
        <begin position="267"/>
        <end position="339"/>
    </location>
</feature>
<feature type="region of interest" description="Disordered" evidence="8">
    <location>
        <begin position="143"/>
        <end position="174"/>
    </location>
</feature>
<evidence type="ECO:0000256" key="5">
    <source>
        <dbReference type="ARBA" id="ARBA00023242"/>
    </source>
</evidence>
<dbReference type="EMBL" id="DS666743">
    <property type="protein sequence ID" value="EEC03344.1"/>
    <property type="molecule type" value="Genomic_DNA"/>
</dbReference>
<reference evidence="10 12" key="1">
    <citation type="submission" date="2008-03" db="EMBL/GenBank/DDBJ databases">
        <title>Annotation of Ixodes scapularis.</title>
        <authorList>
            <consortium name="Ixodes scapularis Genome Project Consortium"/>
            <person name="Caler E."/>
            <person name="Hannick L.I."/>
            <person name="Bidwell S."/>
            <person name="Joardar V."/>
            <person name="Thiagarajan M."/>
            <person name="Amedeo P."/>
            <person name="Galinsky K.J."/>
            <person name="Schobel S."/>
            <person name="Inman J."/>
            <person name="Hostetler J."/>
            <person name="Miller J."/>
            <person name="Hammond M."/>
            <person name="Megy K."/>
            <person name="Lawson D."/>
            <person name="Kodira C."/>
            <person name="Sutton G."/>
            <person name="Meyer J."/>
            <person name="Hill C.A."/>
            <person name="Birren B."/>
            <person name="Nene V."/>
            <person name="Collins F."/>
            <person name="Alarcon-Chaidez F."/>
            <person name="Wikel S."/>
            <person name="Strausberg R."/>
        </authorList>
    </citation>
    <scope>NUCLEOTIDE SEQUENCE [LARGE SCALE GENOMIC DNA]</scope>
    <source>
        <strain evidence="12">Wikel</strain>
        <strain evidence="10">Wikel colony</strain>
    </source>
</reference>
<dbReference type="PROSITE" id="PS50102">
    <property type="entry name" value="RRM"/>
    <property type="match status" value="5"/>
</dbReference>
<dbReference type="EMBL" id="ABJB010169200">
    <property type="status" value="NOT_ANNOTATED_CDS"/>
    <property type="molecule type" value="Genomic_DNA"/>
</dbReference>
<keyword evidence="4 6" id="KW-0694">RNA-binding</keyword>
<evidence type="ECO:0000256" key="8">
    <source>
        <dbReference type="SAM" id="MobiDB-lite"/>
    </source>
</evidence>
<dbReference type="EMBL" id="ABJB010119310">
    <property type="status" value="NOT_ANNOTATED_CDS"/>
    <property type="molecule type" value="Genomic_DNA"/>
</dbReference>
<evidence type="ECO:0000256" key="3">
    <source>
        <dbReference type="ARBA" id="ARBA00022737"/>
    </source>
</evidence>
<dbReference type="FunCoup" id="B7P9S2">
    <property type="interactions" value="1492"/>
</dbReference>
<evidence type="ECO:0000256" key="4">
    <source>
        <dbReference type="ARBA" id="ARBA00022884"/>
    </source>
</evidence>
<dbReference type="VEuPathDB" id="VectorBase:ISCW017386"/>
<sequence>MAWGVKEDRLREFFSSKGTITDLQLKYTKEGVFRRFAFVGYKDEAQAAVAKEYFHNAYLDTSKLQVDICKALGDAEKPRAWSKYSKDSSAYQKMHPEEKKPKPPKPEKPKKENFAEAFLKDLEGNEEFEEFLEVHSANKAAWGNDTRAPANATVAKSKKGGSDREKNNEQEAALEDDTGPISEVHLSIDKITRKPKGFAFVSFMFPEHAIKAFSELDGKLLQEMGDSVAVRMALGETQVVTETKEFLQGQGVELDAFCRPATERSKTVILVKNLPAKTHPDEIRDAFAKFGTLSRVVLPPWGICALVEFQEPSEARTAFRRLAYSKFKHVPLYLEWAPVGVFKEKKTIPKPTLKDVTKEEPTKASEDGEKEAEKAERQEEEEEEEEPPEPDTTLFVKNLNFSTTEEALREHFAGCGPIHEVTIAKKKDLKNPGKMLSMGYGFVQFKLKQSAKKALKQLQHSKLDEHAVELKLSKRETAQQTAAELKRKKTDLGKESTKILVRNIPFEATKKELQELFSVFGTLRDIRLPKKMAGTGRHRGFAFVDFLTKNDAKRAFQALCQSTHLYGRRLVLEWASSDDQEVDTLRKKTADHFLQGE</sequence>
<proteinExistence type="evidence at protein level"/>
<gene>
    <name evidence="10" type="ORF">IscW_ISCW017386</name>
</gene>
<dbReference type="FunFam" id="3.30.70.330:FF:000813">
    <property type="entry name" value="RNA binding motif protein 19"/>
    <property type="match status" value="1"/>
</dbReference>
<dbReference type="InterPro" id="IPR012677">
    <property type="entry name" value="Nucleotide-bd_a/b_plait_sf"/>
</dbReference>
<dbReference type="InterPro" id="IPR034421">
    <property type="entry name" value="RBM19_RRM6"/>
</dbReference>
<dbReference type="InterPro" id="IPR035979">
    <property type="entry name" value="RBD_domain_sf"/>
</dbReference>
<dbReference type="EnsemblMetazoa" id="ISCW017386-RA">
    <property type="protein sequence ID" value="ISCW017386-PA"/>
    <property type="gene ID" value="ISCW017386"/>
</dbReference>
<dbReference type="Pfam" id="PF00076">
    <property type="entry name" value="RRM_1"/>
    <property type="match status" value="5"/>
</dbReference>
<dbReference type="SUPFAM" id="SSF54928">
    <property type="entry name" value="RNA-binding domain, RBD"/>
    <property type="match status" value="4"/>
</dbReference>
<dbReference type="EMBL" id="ABJB010440598">
    <property type="status" value="NOT_ANNOTATED_CDS"/>
    <property type="molecule type" value="Genomic_DNA"/>
</dbReference>